<dbReference type="AlphaFoldDB" id="A0A918KPX1"/>
<reference evidence="3" key="2">
    <citation type="submission" date="2020-09" db="EMBL/GenBank/DDBJ databases">
        <authorList>
            <person name="Sun Q."/>
            <person name="Kim S."/>
        </authorList>
    </citation>
    <scope>NUCLEOTIDE SEQUENCE</scope>
    <source>
        <strain evidence="3">KCTC 22169</strain>
    </source>
</reference>
<dbReference type="Pfam" id="PF09933">
    <property type="entry name" value="DUF2165"/>
    <property type="match status" value="1"/>
</dbReference>
<evidence type="ECO:0000313" key="4">
    <source>
        <dbReference type="Proteomes" id="UP000626148"/>
    </source>
</evidence>
<keyword evidence="1" id="KW-0812">Transmembrane</keyword>
<reference evidence="3" key="1">
    <citation type="journal article" date="2014" name="Int. J. Syst. Evol. Microbiol.">
        <title>Complete genome sequence of Corynebacterium casei LMG S-19264T (=DSM 44701T), isolated from a smear-ripened cheese.</title>
        <authorList>
            <consortium name="US DOE Joint Genome Institute (JGI-PGF)"/>
            <person name="Walter F."/>
            <person name="Albersmeier A."/>
            <person name="Kalinowski J."/>
            <person name="Ruckert C."/>
        </authorList>
    </citation>
    <scope>NUCLEOTIDE SEQUENCE</scope>
    <source>
        <strain evidence="3">KCTC 22169</strain>
    </source>
</reference>
<evidence type="ECO:0000256" key="2">
    <source>
        <dbReference type="SAM" id="SignalP"/>
    </source>
</evidence>
<evidence type="ECO:0008006" key="5">
    <source>
        <dbReference type="Google" id="ProtNLM"/>
    </source>
</evidence>
<accession>A0A918KPX1</accession>
<organism evidence="3 4">
    <name type="scientific">Saccharospirillum salsuginis</name>
    <dbReference type="NCBI Taxonomy" id="418750"/>
    <lineage>
        <taxon>Bacteria</taxon>
        <taxon>Pseudomonadati</taxon>
        <taxon>Pseudomonadota</taxon>
        <taxon>Gammaproteobacteria</taxon>
        <taxon>Oceanospirillales</taxon>
        <taxon>Saccharospirillaceae</taxon>
        <taxon>Saccharospirillum</taxon>
    </lineage>
</organism>
<feature type="signal peptide" evidence="2">
    <location>
        <begin position="1"/>
        <end position="27"/>
    </location>
</feature>
<keyword evidence="1" id="KW-1133">Transmembrane helix</keyword>
<evidence type="ECO:0000256" key="1">
    <source>
        <dbReference type="SAM" id="Phobius"/>
    </source>
</evidence>
<dbReference type="Proteomes" id="UP000626148">
    <property type="component" value="Unassembled WGS sequence"/>
</dbReference>
<keyword evidence="4" id="KW-1185">Reference proteome</keyword>
<gene>
    <name evidence="3" type="ORF">GCM10007392_43550</name>
</gene>
<feature type="chain" id="PRO_5037057498" description="DUF2165 domain-containing protein" evidence="2">
    <location>
        <begin position="28"/>
        <end position="168"/>
    </location>
</feature>
<keyword evidence="1" id="KW-0472">Membrane</keyword>
<feature type="transmembrane region" description="Helical" evidence="1">
    <location>
        <begin position="111"/>
        <end position="134"/>
    </location>
</feature>
<protein>
    <recommendedName>
        <fullName evidence="5">DUF2165 domain-containing protein</fullName>
    </recommendedName>
</protein>
<proteinExistence type="predicted"/>
<dbReference type="InterPro" id="IPR018681">
    <property type="entry name" value="DUF2165_transmembrane"/>
</dbReference>
<comment type="caution">
    <text evidence="3">The sequence shown here is derived from an EMBL/GenBank/DDBJ whole genome shotgun (WGS) entry which is preliminary data.</text>
</comment>
<evidence type="ECO:0000313" key="3">
    <source>
        <dbReference type="EMBL" id="GGX71349.1"/>
    </source>
</evidence>
<dbReference type="RefSeq" id="WP_189612760.1">
    <property type="nucleotide sequence ID" value="NZ_BMXR01000014.1"/>
</dbReference>
<sequence>MRSNVLFKAVIITGLATWLTIAATNNALDRGTNVHLLSAMFSMSGLIDDPVFGNGLENRAIQWEGAGALALTLIVIVQYAIAIGLWVAAVLQWRSAVRSQGEQVAITATNLALAAFASLWLFFLCGGLYFGYWLKFSGPQSVHFTLLILSVITMMMNNQPVRLAQDTA</sequence>
<name>A0A918KPX1_9GAMM</name>
<keyword evidence="2" id="KW-0732">Signal</keyword>
<feature type="transmembrane region" description="Helical" evidence="1">
    <location>
        <begin position="66"/>
        <end position="91"/>
    </location>
</feature>
<dbReference type="EMBL" id="BMXR01000014">
    <property type="protein sequence ID" value="GGX71349.1"/>
    <property type="molecule type" value="Genomic_DNA"/>
</dbReference>